<dbReference type="Pfam" id="PF07690">
    <property type="entry name" value="MFS_1"/>
    <property type="match status" value="1"/>
</dbReference>
<dbReference type="EMBL" id="NCKV01032759">
    <property type="protein sequence ID" value="RWS18898.1"/>
    <property type="molecule type" value="Genomic_DNA"/>
</dbReference>
<dbReference type="GO" id="GO:0022857">
    <property type="term" value="F:transmembrane transporter activity"/>
    <property type="evidence" value="ECO:0007669"/>
    <property type="project" value="InterPro"/>
</dbReference>
<dbReference type="InterPro" id="IPR050382">
    <property type="entry name" value="MFS_Na/Anion_cotransporter"/>
</dbReference>
<reference evidence="6 7" key="1">
    <citation type="journal article" date="2018" name="Gigascience">
        <title>Genomes of trombidid mites reveal novel predicted allergens and laterally-transferred genes associated with secondary metabolism.</title>
        <authorList>
            <person name="Dong X."/>
            <person name="Chaisiri K."/>
            <person name="Xia D."/>
            <person name="Armstrong S.D."/>
            <person name="Fang Y."/>
            <person name="Donnelly M.J."/>
            <person name="Kadowaki T."/>
            <person name="McGarry J.W."/>
            <person name="Darby A.C."/>
            <person name="Makepeace B.L."/>
        </authorList>
    </citation>
    <scope>NUCLEOTIDE SEQUENCE [LARGE SCALE GENOMIC DNA]</scope>
    <source>
        <strain evidence="6">UoL-UT</strain>
    </source>
</reference>
<dbReference type="OrthoDB" id="6434013at2759"/>
<comment type="subcellular location">
    <subcellularLocation>
        <location evidence="1">Membrane</location>
        <topology evidence="1">Multi-pass membrane protein</topology>
    </subcellularLocation>
</comment>
<dbReference type="Proteomes" id="UP000288716">
    <property type="component" value="Unassembled WGS sequence"/>
</dbReference>
<organism evidence="6 7">
    <name type="scientific">Leptotrombidium deliense</name>
    <dbReference type="NCBI Taxonomy" id="299467"/>
    <lineage>
        <taxon>Eukaryota</taxon>
        <taxon>Metazoa</taxon>
        <taxon>Ecdysozoa</taxon>
        <taxon>Arthropoda</taxon>
        <taxon>Chelicerata</taxon>
        <taxon>Arachnida</taxon>
        <taxon>Acari</taxon>
        <taxon>Acariformes</taxon>
        <taxon>Trombidiformes</taxon>
        <taxon>Prostigmata</taxon>
        <taxon>Anystina</taxon>
        <taxon>Parasitengona</taxon>
        <taxon>Trombiculoidea</taxon>
        <taxon>Trombiculidae</taxon>
        <taxon>Leptotrombidium</taxon>
    </lineage>
</organism>
<feature type="transmembrane region" description="Helical" evidence="5">
    <location>
        <begin position="47"/>
        <end position="65"/>
    </location>
</feature>
<dbReference type="VEuPathDB" id="VectorBase:LDEU013142"/>
<dbReference type="GO" id="GO:0016020">
    <property type="term" value="C:membrane"/>
    <property type="evidence" value="ECO:0007669"/>
    <property type="project" value="UniProtKB-SubCell"/>
</dbReference>
<protein>
    <submittedName>
        <fullName evidence="6">Sialin-like protein</fullName>
    </submittedName>
</protein>
<keyword evidence="4 5" id="KW-0472">Membrane</keyword>
<dbReference type="PANTHER" id="PTHR11662:SF399">
    <property type="entry name" value="FI19708P1-RELATED"/>
    <property type="match status" value="1"/>
</dbReference>
<comment type="caution">
    <text evidence="6">The sequence shown here is derived from an EMBL/GenBank/DDBJ whole genome shotgun (WGS) entry which is preliminary data.</text>
</comment>
<evidence type="ECO:0000256" key="2">
    <source>
        <dbReference type="ARBA" id="ARBA00022692"/>
    </source>
</evidence>
<feature type="transmembrane region" description="Helical" evidence="5">
    <location>
        <begin position="148"/>
        <end position="169"/>
    </location>
</feature>
<evidence type="ECO:0000256" key="1">
    <source>
        <dbReference type="ARBA" id="ARBA00004141"/>
    </source>
</evidence>
<dbReference type="InterPro" id="IPR011701">
    <property type="entry name" value="MFS"/>
</dbReference>
<accession>A0A443RUQ0</accession>
<name>A0A443RUQ0_9ACAR</name>
<dbReference type="SUPFAM" id="SSF103473">
    <property type="entry name" value="MFS general substrate transporter"/>
    <property type="match status" value="1"/>
</dbReference>
<keyword evidence="3 5" id="KW-1133">Transmembrane helix</keyword>
<keyword evidence="7" id="KW-1185">Reference proteome</keyword>
<keyword evidence="2 5" id="KW-0812">Transmembrane</keyword>
<proteinExistence type="predicted"/>
<evidence type="ECO:0000313" key="7">
    <source>
        <dbReference type="Proteomes" id="UP000288716"/>
    </source>
</evidence>
<evidence type="ECO:0000256" key="5">
    <source>
        <dbReference type="SAM" id="Phobius"/>
    </source>
</evidence>
<feature type="transmembrane region" description="Helical" evidence="5">
    <location>
        <begin position="105"/>
        <end position="128"/>
    </location>
</feature>
<evidence type="ECO:0000313" key="6">
    <source>
        <dbReference type="EMBL" id="RWS18898.1"/>
    </source>
</evidence>
<sequence length="198" mass="22134">FNNWCPENERATAIGSLMAGGNLGGAVAIPLVSYICSVDYLGGWPTSFYIIASIGFVWSLAWFIFMTELPEHHSRISEDELKFIKENVRSTSNTNNDNTVPWLKIFCSTAVMASVVARTTGTFSYYILTTELPLYLENVLNVPIKQNGFFNSYMYLVITVSLFVSGRVADLIKSRKMISNTILRKIFQGIGNEAIKCN</sequence>
<dbReference type="InterPro" id="IPR036259">
    <property type="entry name" value="MFS_trans_sf"/>
</dbReference>
<feature type="transmembrane region" description="Helical" evidence="5">
    <location>
        <begin position="12"/>
        <end position="35"/>
    </location>
</feature>
<dbReference type="Gene3D" id="1.20.1250.20">
    <property type="entry name" value="MFS general substrate transporter like domains"/>
    <property type="match status" value="2"/>
</dbReference>
<gene>
    <name evidence="6" type="ORF">B4U80_12393</name>
</gene>
<evidence type="ECO:0000256" key="4">
    <source>
        <dbReference type="ARBA" id="ARBA00023136"/>
    </source>
</evidence>
<dbReference type="PANTHER" id="PTHR11662">
    <property type="entry name" value="SOLUTE CARRIER FAMILY 17"/>
    <property type="match status" value="1"/>
</dbReference>
<dbReference type="GO" id="GO:0006820">
    <property type="term" value="P:monoatomic anion transport"/>
    <property type="evidence" value="ECO:0007669"/>
    <property type="project" value="TreeGrafter"/>
</dbReference>
<dbReference type="STRING" id="299467.A0A443RUQ0"/>
<feature type="non-terminal residue" evidence="6">
    <location>
        <position position="1"/>
    </location>
</feature>
<evidence type="ECO:0000256" key="3">
    <source>
        <dbReference type="ARBA" id="ARBA00022989"/>
    </source>
</evidence>
<dbReference type="AlphaFoldDB" id="A0A443RUQ0"/>